<dbReference type="EC" id="2.3.1.108" evidence="3"/>
<dbReference type="InterPro" id="IPR007965">
    <property type="entry name" value="GNAT_ATAT"/>
</dbReference>
<sequence>MDFDFPLIPLLPLPITLVPASTFAALENSHHGPQFQPGFVSSVSIGISSSSSRNTNGNSNNCYVNNSASSSFSSSSITSSSFDHPSNYPGYATNSSNTSASSHLSDQERLGAIVDALGEASAKAQELPTSITQRLRLAKNPTQRVYILRTGLDSGEDQWLDQLEIGSPLMQESIRKSIVDRNGSMSSLSSGNNNYSNGTYRRTSSNPDLSPLSSSPTLSSQQEEESSQRKSPRTRSEEKGVYVAGMLKMGEKKLFIVDKSGTLHEQEVCCVLDFYVDESCQRRGFGKLLFDYMLKVEDIDPRQIAYDRPSPKLYQFLNKHFQLERHLPQPNQFAVFEGFNLLDVGETIKVDDDTFLATSGRSSLTATNQQSQSSVQQQQQQEHSQQQQERQERRQQQHQANTTTSYIPSHAYPATSKALQSSVVFGCGYAQDHQQYTTTTADATQPPPPQKQQQQQEKPNRRISSAFTSSINLSSPSTPSHHSSASNHQGSVSGTGRISRLLASSIVFTDPTGGNA</sequence>
<comment type="function">
    <text evidence="3">Specifically acetylates 'Lys-40' in alpha-tubulin on the lumenal side of microtubules. Promotes microtubule destabilization and accelerates microtubule dynamics; this activity may be independent of acetylation activity. Acetylates alpha-tubulin with a slow enzymatic rate, due to a catalytic site that is not optimized for acetyl transfer. Enters the microtubule through each end and diffuses quickly throughout the lumen of microtubules. Acetylates only long/old microtubules because of its slow acetylation rate since it does not have time to act on dynamically unstable microtubules before the enzyme is released.</text>
</comment>
<evidence type="ECO:0000256" key="2">
    <source>
        <dbReference type="ARBA" id="ARBA00023315"/>
    </source>
</evidence>
<feature type="compositionally biased region" description="Low complexity" evidence="4">
    <location>
        <begin position="369"/>
        <end position="388"/>
    </location>
</feature>
<evidence type="ECO:0000259" key="5">
    <source>
        <dbReference type="PROSITE" id="PS51730"/>
    </source>
</evidence>
<dbReference type="Pfam" id="PF05301">
    <property type="entry name" value="Acetyltransf_16"/>
    <property type="match status" value="2"/>
</dbReference>
<evidence type="ECO:0000313" key="7">
    <source>
        <dbReference type="Proteomes" id="UP000723463"/>
    </source>
</evidence>
<feature type="region of interest" description="Disordered" evidence="4">
    <location>
        <begin position="438"/>
        <end position="497"/>
    </location>
</feature>
<evidence type="ECO:0000256" key="4">
    <source>
        <dbReference type="SAM" id="MobiDB-lite"/>
    </source>
</evidence>
<evidence type="ECO:0000256" key="3">
    <source>
        <dbReference type="HAMAP-Rule" id="MF_03130"/>
    </source>
</evidence>
<gene>
    <name evidence="6" type="primary">ATAT1</name>
    <name evidence="6" type="ORF">EC957_001386</name>
</gene>
<evidence type="ECO:0000256" key="1">
    <source>
        <dbReference type="ARBA" id="ARBA00022679"/>
    </source>
</evidence>
<evidence type="ECO:0000313" key="6">
    <source>
        <dbReference type="EMBL" id="KAF9542950.1"/>
    </source>
</evidence>
<feature type="domain" description="N-acetyltransferase" evidence="5">
    <location>
        <begin position="86"/>
        <end position="340"/>
    </location>
</feature>
<dbReference type="CDD" id="cd04301">
    <property type="entry name" value="NAT_SF"/>
    <property type="match status" value="1"/>
</dbReference>
<comment type="similarity">
    <text evidence="3">Belongs to the acetyltransferase ATAT1 family.</text>
</comment>
<dbReference type="PROSITE" id="PS51730">
    <property type="entry name" value="GNAT_ATAT"/>
    <property type="match status" value="1"/>
</dbReference>
<dbReference type="PANTHER" id="PTHR12327:SF0">
    <property type="entry name" value="ALPHA-TUBULIN N-ACETYLTRANSFERASE 1"/>
    <property type="match status" value="1"/>
</dbReference>
<dbReference type="GO" id="GO:0070507">
    <property type="term" value="P:regulation of microtubule cytoskeleton organization"/>
    <property type="evidence" value="ECO:0007669"/>
    <property type="project" value="UniProtKB-UniRule"/>
</dbReference>
<feature type="compositionally biased region" description="Low complexity" evidence="4">
    <location>
        <begin position="468"/>
        <end position="486"/>
    </location>
</feature>
<protein>
    <recommendedName>
        <fullName evidence="3">Alpha-tubulin N-acetyltransferase</fullName>
        <shortName evidence="3">Alpha-TAT</shortName>
        <shortName evidence="3">TAT</shortName>
        <ecNumber evidence="3">2.3.1.108</ecNumber>
    </recommendedName>
    <alternativeName>
        <fullName evidence="3">Acetyltransferase mec-17 homolog</fullName>
    </alternativeName>
</protein>
<feature type="binding site" evidence="3">
    <location>
        <begin position="310"/>
        <end position="319"/>
    </location>
    <ligand>
        <name>acetyl-CoA</name>
        <dbReference type="ChEBI" id="CHEBI:57288"/>
    </ligand>
</feature>
<keyword evidence="1 3" id="KW-0808">Transferase</keyword>
<feature type="binding site" evidence="3">
    <location>
        <begin position="274"/>
        <end position="287"/>
    </location>
    <ligand>
        <name>acetyl-CoA</name>
        <dbReference type="ChEBI" id="CHEBI:57288"/>
    </ligand>
</feature>
<accession>A0A9P6F5U7</accession>
<dbReference type="InterPro" id="IPR038746">
    <property type="entry name" value="Atat"/>
</dbReference>
<organism evidence="6 7">
    <name type="scientific">Mortierella hygrophila</name>
    <dbReference type="NCBI Taxonomy" id="979708"/>
    <lineage>
        <taxon>Eukaryota</taxon>
        <taxon>Fungi</taxon>
        <taxon>Fungi incertae sedis</taxon>
        <taxon>Mucoromycota</taxon>
        <taxon>Mortierellomycotina</taxon>
        <taxon>Mortierellomycetes</taxon>
        <taxon>Mortierellales</taxon>
        <taxon>Mortierellaceae</taxon>
        <taxon>Mortierella</taxon>
    </lineage>
</organism>
<feature type="compositionally biased region" description="Low complexity" evidence="4">
    <location>
        <begin position="182"/>
        <end position="221"/>
    </location>
</feature>
<keyword evidence="7" id="KW-1185">Reference proteome</keyword>
<dbReference type="HAMAP" id="MF_03130">
    <property type="entry name" value="mec17"/>
    <property type="match status" value="1"/>
</dbReference>
<comment type="caution">
    <text evidence="6">The sequence shown here is derived from an EMBL/GenBank/DDBJ whole genome shotgun (WGS) entry which is preliminary data.</text>
</comment>
<dbReference type="Proteomes" id="UP000723463">
    <property type="component" value="Unassembled WGS sequence"/>
</dbReference>
<dbReference type="PANTHER" id="PTHR12327">
    <property type="entry name" value="ALPHA-TUBULIN N-ACETYLTRANSFERASE 1"/>
    <property type="match status" value="1"/>
</dbReference>
<proteinExistence type="inferred from homology"/>
<feature type="region of interest" description="Disordered" evidence="4">
    <location>
        <begin position="365"/>
        <end position="410"/>
    </location>
</feature>
<comment type="catalytic activity">
    <reaction evidence="3">
        <text>L-lysyl-[alpha-tubulin] + acetyl-CoA = N(6)-acetyl-L-lysyl-[alpha-tubulin] + CoA + H(+)</text>
        <dbReference type="Rhea" id="RHEA:15277"/>
        <dbReference type="Rhea" id="RHEA-COMP:11278"/>
        <dbReference type="Rhea" id="RHEA-COMP:11279"/>
        <dbReference type="ChEBI" id="CHEBI:15378"/>
        <dbReference type="ChEBI" id="CHEBI:29969"/>
        <dbReference type="ChEBI" id="CHEBI:57287"/>
        <dbReference type="ChEBI" id="CHEBI:57288"/>
        <dbReference type="ChEBI" id="CHEBI:61930"/>
        <dbReference type="EC" id="2.3.1.108"/>
    </reaction>
</comment>
<dbReference type="AlphaFoldDB" id="A0A9P6F5U7"/>
<dbReference type="GO" id="GO:0019799">
    <property type="term" value="F:tubulin N-acetyltransferase activity"/>
    <property type="evidence" value="ECO:0007669"/>
    <property type="project" value="UniProtKB-UniRule"/>
</dbReference>
<dbReference type="Gene3D" id="3.40.630.30">
    <property type="match status" value="1"/>
</dbReference>
<reference evidence="6" key="1">
    <citation type="journal article" date="2020" name="Fungal Divers.">
        <title>Resolving the Mortierellaceae phylogeny through synthesis of multi-gene phylogenetics and phylogenomics.</title>
        <authorList>
            <person name="Vandepol N."/>
            <person name="Liber J."/>
            <person name="Desiro A."/>
            <person name="Na H."/>
            <person name="Kennedy M."/>
            <person name="Barry K."/>
            <person name="Grigoriev I.V."/>
            <person name="Miller A.N."/>
            <person name="O'Donnell K."/>
            <person name="Stajich J.E."/>
            <person name="Bonito G."/>
        </authorList>
    </citation>
    <scope>NUCLEOTIDE SEQUENCE</scope>
    <source>
        <strain evidence="6">NRRL 2591</strain>
    </source>
</reference>
<feature type="compositionally biased region" description="Polar residues" evidence="4">
    <location>
        <begin position="487"/>
        <end position="496"/>
    </location>
</feature>
<dbReference type="GO" id="GO:0005874">
    <property type="term" value="C:microtubule"/>
    <property type="evidence" value="ECO:0007669"/>
    <property type="project" value="InterPro"/>
</dbReference>
<dbReference type="EMBL" id="JAAAXW010000125">
    <property type="protein sequence ID" value="KAF9542950.1"/>
    <property type="molecule type" value="Genomic_DNA"/>
</dbReference>
<keyword evidence="2 3" id="KW-0012">Acyltransferase</keyword>
<feature type="site" description="Crucial for catalytic activity" evidence="3">
    <location>
        <position position="125"/>
    </location>
</feature>
<feature type="region of interest" description="Disordered" evidence="4">
    <location>
        <begin position="181"/>
        <end position="241"/>
    </location>
</feature>
<name>A0A9P6F5U7_9FUNG</name>